<accession>A0ABM1SMY7</accession>
<evidence type="ECO:0000313" key="10">
    <source>
        <dbReference type="RefSeq" id="XP_022244993.1"/>
    </source>
</evidence>
<keyword evidence="6 8" id="KW-0472">Membrane</keyword>
<proteinExistence type="predicted"/>
<evidence type="ECO:0000256" key="8">
    <source>
        <dbReference type="SAM" id="Phobius"/>
    </source>
</evidence>
<evidence type="ECO:0000256" key="7">
    <source>
        <dbReference type="ARBA" id="ARBA00032100"/>
    </source>
</evidence>
<protein>
    <recommendedName>
        <fullName evidence="2">Tumor protein p53-inducible protein 11</fullName>
    </recommendedName>
    <alternativeName>
        <fullName evidence="7">p53-induced gene 11 protein</fullName>
    </alternativeName>
</protein>
<evidence type="ECO:0000256" key="6">
    <source>
        <dbReference type="ARBA" id="ARBA00023136"/>
    </source>
</evidence>
<feature type="transmembrane region" description="Helical" evidence="8">
    <location>
        <begin position="134"/>
        <end position="154"/>
    </location>
</feature>
<evidence type="ECO:0000256" key="4">
    <source>
        <dbReference type="ARBA" id="ARBA00022692"/>
    </source>
</evidence>
<keyword evidence="5 8" id="KW-1133">Transmembrane helix</keyword>
<evidence type="ECO:0000256" key="1">
    <source>
        <dbReference type="ARBA" id="ARBA00004141"/>
    </source>
</evidence>
<keyword evidence="4 8" id="KW-0812">Transmembrane</keyword>
<feature type="transmembrane region" description="Helical" evidence="8">
    <location>
        <begin position="94"/>
        <end position="113"/>
    </location>
</feature>
<feature type="transmembrane region" description="Helical" evidence="8">
    <location>
        <begin position="195"/>
        <end position="215"/>
    </location>
</feature>
<comment type="subcellular location">
    <subcellularLocation>
        <location evidence="1">Membrane</location>
        <topology evidence="1">Multi-pass membrane protein</topology>
    </subcellularLocation>
</comment>
<dbReference type="GeneID" id="106462132"/>
<gene>
    <name evidence="10" type="primary">LOC106462132</name>
</gene>
<reference evidence="10" key="1">
    <citation type="submission" date="2025-08" db="UniProtKB">
        <authorList>
            <consortium name="RefSeq"/>
        </authorList>
    </citation>
    <scope>IDENTIFICATION</scope>
    <source>
        <tissue evidence="10">Muscle</tissue>
    </source>
</reference>
<dbReference type="PANTHER" id="PTHR31584">
    <property type="entry name" value="TUMOR PROTEIN P53-INDUCIBLE PROTEIN 11"/>
    <property type="match status" value="1"/>
</dbReference>
<organism evidence="9 10">
    <name type="scientific">Limulus polyphemus</name>
    <name type="common">Atlantic horseshoe crab</name>
    <dbReference type="NCBI Taxonomy" id="6850"/>
    <lineage>
        <taxon>Eukaryota</taxon>
        <taxon>Metazoa</taxon>
        <taxon>Ecdysozoa</taxon>
        <taxon>Arthropoda</taxon>
        <taxon>Chelicerata</taxon>
        <taxon>Merostomata</taxon>
        <taxon>Xiphosura</taxon>
        <taxon>Limulidae</taxon>
        <taxon>Limulus</taxon>
    </lineage>
</organism>
<dbReference type="PANTHER" id="PTHR31584:SF1">
    <property type="entry name" value="TUMOR PROTEIN P53-INDUCIBLE PROTEIN 11"/>
    <property type="match status" value="1"/>
</dbReference>
<dbReference type="Pfam" id="PF14936">
    <property type="entry name" value="p53-inducible11"/>
    <property type="match status" value="1"/>
</dbReference>
<sequence length="276" mass="30886">MSDPRDQQEEPCKLVSGSAIPMVKPFIPSIAHRVLHPSKLERKHSSGDLHSRLKTRKILGVGETDNGDIHRSKISQVLGHNEHLFVKFPRGFQVWHLSMAIIFTLCGLMNLFLPDQWYDITLKHQVIGDLNANLATRFYGITLLALAFVLWSFWGTYDKNVARVLLSAVALCHFLQLIAIILHTWNEGELRFRRLLALVARLMLVSLNGYFYWALGRNPLGIRKSASFKDLRDVNIRPPPSDSSGQVTSVSAVSMAVALGGATDTNTSSLDTKKTE</sequence>
<name>A0ABM1SMY7_LIMPO</name>
<evidence type="ECO:0000256" key="5">
    <source>
        <dbReference type="ARBA" id="ARBA00022989"/>
    </source>
</evidence>
<dbReference type="Proteomes" id="UP000694941">
    <property type="component" value="Unplaced"/>
</dbReference>
<evidence type="ECO:0000313" key="9">
    <source>
        <dbReference type="Proteomes" id="UP000694941"/>
    </source>
</evidence>
<feature type="transmembrane region" description="Helical" evidence="8">
    <location>
        <begin position="160"/>
        <end position="183"/>
    </location>
</feature>
<dbReference type="InterPro" id="IPR028266">
    <property type="entry name" value="TP53I11"/>
</dbReference>
<keyword evidence="9" id="KW-1185">Reference proteome</keyword>
<evidence type="ECO:0000256" key="2">
    <source>
        <dbReference type="ARBA" id="ARBA00019449"/>
    </source>
</evidence>
<keyword evidence="3" id="KW-0597">Phosphoprotein</keyword>
<evidence type="ECO:0000256" key="3">
    <source>
        <dbReference type="ARBA" id="ARBA00022553"/>
    </source>
</evidence>
<dbReference type="RefSeq" id="XP_022244993.1">
    <property type="nucleotide sequence ID" value="XM_022389285.1"/>
</dbReference>